<proteinExistence type="predicted"/>
<dbReference type="Proteomes" id="UP000654304">
    <property type="component" value="Unassembled WGS sequence"/>
</dbReference>
<evidence type="ECO:0000313" key="3">
    <source>
        <dbReference type="Proteomes" id="UP000654304"/>
    </source>
</evidence>
<sequence>MANTISTQRRLLLNTLLLSLTASRATKILAMPVSLPASATAPAATTTNRLWKPLAPANVLH</sequence>
<reference evidence="2 3" key="1">
    <citation type="submission" date="2020-08" db="EMBL/GenBank/DDBJ databases">
        <title>Novel species isolated from subtropical streams in China.</title>
        <authorList>
            <person name="Lu H."/>
        </authorList>
    </citation>
    <scope>NUCLEOTIDE SEQUENCE [LARGE SCALE GENOMIC DNA]</scope>
    <source>
        <strain evidence="2 3">CY22W</strain>
    </source>
</reference>
<feature type="chain" id="PRO_5045326501" evidence="1">
    <location>
        <begin position="25"/>
        <end position="61"/>
    </location>
</feature>
<organism evidence="2 3">
    <name type="scientific">Undibacterium curvum</name>
    <dbReference type="NCBI Taxonomy" id="2762294"/>
    <lineage>
        <taxon>Bacteria</taxon>
        <taxon>Pseudomonadati</taxon>
        <taxon>Pseudomonadota</taxon>
        <taxon>Betaproteobacteria</taxon>
        <taxon>Burkholderiales</taxon>
        <taxon>Oxalobacteraceae</taxon>
        <taxon>Undibacterium</taxon>
    </lineage>
</organism>
<evidence type="ECO:0000313" key="2">
    <source>
        <dbReference type="EMBL" id="MBC3930663.1"/>
    </source>
</evidence>
<dbReference type="EMBL" id="JACOGD010000002">
    <property type="protein sequence ID" value="MBC3930663.1"/>
    <property type="molecule type" value="Genomic_DNA"/>
</dbReference>
<comment type="caution">
    <text evidence="2">The sequence shown here is derived from an EMBL/GenBank/DDBJ whole genome shotgun (WGS) entry which is preliminary data.</text>
</comment>
<accession>A0ABR7A171</accession>
<keyword evidence="3" id="KW-1185">Reference proteome</keyword>
<keyword evidence="1" id="KW-0732">Signal</keyword>
<protein>
    <submittedName>
        <fullName evidence="2">Uncharacterized protein</fullName>
    </submittedName>
</protein>
<evidence type="ECO:0000256" key="1">
    <source>
        <dbReference type="SAM" id="SignalP"/>
    </source>
</evidence>
<feature type="signal peptide" evidence="1">
    <location>
        <begin position="1"/>
        <end position="24"/>
    </location>
</feature>
<dbReference type="RefSeq" id="WP_186902539.1">
    <property type="nucleotide sequence ID" value="NZ_JACOGD010000002.1"/>
</dbReference>
<name>A0ABR7A171_9BURK</name>
<gene>
    <name evidence="2" type="ORF">H8K43_03175</name>
</gene>